<dbReference type="EMBL" id="UOEM01000124">
    <property type="protein sequence ID" value="VAW19099.1"/>
    <property type="molecule type" value="Genomic_DNA"/>
</dbReference>
<organism evidence="1">
    <name type="scientific">hydrothermal vent metagenome</name>
    <dbReference type="NCBI Taxonomy" id="652676"/>
    <lineage>
        <taxon>unclassified sequences</taxon>
        <taxon>metagenomes</taxon>
        <taxon>ecological metagenomes</taxon>
    </lineage>
</organism>
<sequence>ARNDAAIRTTVDTARLSGHNPYNVIRQTILT</sequence>
<proteinExistence type="predicted"/>
<evidence type="ECO:0000313" key="1">
    <source>
        <dbReference type="EMBL" id="VAW19099.1"/>
    </source>
</evidence>
<dbReference type="AlphaFoldDB" id="A0A3B0U3S5"/>
<protein>
    <submittedName>
        <fullName evidence="1">Uncharacterized protein</fullName>
    </submittedName>
</protein>
<gene>
    <name evidence="1" type="ORF">MNBD_ALPHA09-571</name>
</gene>
<name>A0A3B0U3S5_9ZZZZ</name>
<reference evidence="1" key="1">
    <citation type="submission" date="2018-06" db="EMBL/GenBank/DDBJ databases">
        <authorList>
            <person name="Zhirakovskaya E."/>
        </authorList>
    </citation>
    <scope>NUCLEOTIDE SEQUENCE</scope>
</reference>
<feature type="non-terminal residue" evidence="1">
    <location>
        <position position="1"/>
    </location>
</feature>
<accession>A0A3B0U3S5</accession>